<evidence type="ECO:0000256" key="5">
    <source>
        <dbReference type="ARBA" id="ARBA00022725"/>
    </source>
</evidence>
<evidence type="ECO:0000256" key="9">
    <source>
        <dbReference type="ARBA" id="ARBA00023224"/>
    </source>
</evidence>
<dbReference type="PANTHER" id="PTHR21137:SF26">
    <property type="entry name" value="ODORANT RECEPTOR 10A-RELATED"/>
    <property type="match status" value="1"/>
</dbReference>
<dbReference type="GO" id="GO:0005886">
    <property type="term" value="C:plasma membrane"/>
    <property type="evidence" value="ECO:0007669"/>
    <property type="project" value="UniProtKB-SubCell"/>
</dbReference>
<dbReference type="Pfam" id="PF02949">
    <property type="entry name" value="7tm_6"/>
    <property type="match status" value="1"/>
</dbReference>
<comment type="caution">
    <text evidence="10">Lacks conserved residue(s) required for the propagation of feature annotation.</text>
</comment>
<comment type="subcellular location">
    <subcellularLocation>
        <location evidence="1 10">Cell membrane</location>
        <topology evidence="1 10">Multi-pass membrane protein</topology>
    </subcellularLocation>
</comment>
<feature type="transmembrane region" description="Helical" evidence="10">
    <location>
        <begin position="296"/>
        <end position="321"/>
    </location>
</feature>
<evidence type="ECO:0000256" key="2">
    <source>
        <dbReference type="ARBA" id="ARBA00022475"/>
    </source>
</evidence>
<dbReference type="AlphaFoldDB" id="A0A7R8UVR9"/>
<evidence type="ECO:0000313" key="12">
    <source>
        <dbReference type="Proteomes" id="UP000594454"/>
    </source>
</evidence>
<dbReference type="EMBL" id="LR899012">
    <property type="protein sequence ID" value="CAD7088027.1"/>
    <property type="molecule type" value="Genomic_DNA"/>
</dbReference>
<dbReference type="GO" id="GO:0005549">
    <property type="term" value="F:odorant binding"/>
    <property type="evidence" value="ECO:0007669"/>
    <property type="project" value="InterPro"/>
</dbReference>
<dbReference type="InterPro" id="IPR004117">
    <property type="entry name" value="7tm6_olfct_rcpt"/>
</dbReference>
<dbReference type="OrthoDB" id="8185860at2759"/>
<proteinExistence type="inferred from homology"/>
<feature type="transmembrane region" description="Helical" evidence="10">
    <location>
        <begin position="65"/>
        <end position="84"/>
    </location>
</feature>
<comment type="similarity">
    <text evidence="10">Belongs to the insect chemoreceptor superfamily. Heteromeric odorant receptor channel (TC 1.A.69) family.</text>
</comment>
<evidence type="ECO:0000256" key="8">
    <source>
        <dbReference type="ARBA" id="ARBA00023170"/>
    </source>
</evidence>
<keyword evidence="7 10" id="KW-0472">Membrane</keyword>
<dbReference type="OMA" id="WYKCDAR"/>
<keyword evidence="4 10" id="KW-0812">Transmembrane</keyword>
<sequence length="392" mass="44318">MELESIDLEFYRVPKFALLVLGFWPETKLTPIRIIHGVINLIILSWAVISEMCSGFMLIQQPIVALDAIAPSLSKLVTILKLTVMWTSRIRFRILVNDAYDLLQVDNSEKKLKILKKMKKFTAALGFIVFLLGNATNAAYFFRPIVNNALDYYNGRNVTREMPFIAWVPFPTTNIVAYCLGYMVNSYFGFIAAFGFGGVDGFFVQSCMYLSTLFQICREDAKLAFFAGTFNVASVEQNIITRKKLSAAIEKHNKIMDMCEELVDLFTLIILAHFLSAALVICVTAIDFLMASGFNIVVYVVHSLMVIFELFVYCIGGTGVFESSIDVARAVYFREWYKYDISTQKMIGLIMVRSQKGTNVQVPFFAPSIPVFGTMLGTAMSYITLLRTFLQR</sequence>
<keyword evidence="5 10" id="KW-0552">Olfaction</keyword>
<feature type="transmembrane region" description="Helical" evidence="10">
    <location>
        <begin position="265"/>
        <end position="289"/>
    </location>
</feature>
<evidence type="ECO:0000256" key="6">
    <source>
        <dbReference type="ARBA" id="ARBA00022989"/>
    </source>
</evidence>
<dbReference type="InParanoid" id="A0A7R8UVR9"/>
<feature type="transmembrane region" description="Helical" evidence="10">
    <location>
        <begin position="38"/>
        <end position="59"/>
    </location>
</feature>
<evidence type="ECO:0000256" key="3">
    <source>
        <dbReference type="ARBA" id="ARBA00022606"/>
    </source>
</evidence>
<feature type="transmembrane region" description="Helical" evidence="10">
    <location>
        <begin position="187"/>
        <end position="204"/>
    </location>
</feature>
<feature type="transmembrane region" description="Helical" evidence="10">
    <location>
        <begin position="364"/>
        <end position="386"/>
    </location>
</feature>
<evidence type="ECO:0000256" key="4">
    <source>
        <dbReference type="ARBA" id="ARBA00022692"/>
    </source>
</evidence>
<accession>A0A7R8UVR9</accession>
<feature type="transmembrane region" description="Helical" evidence="10">
    <location>
        <begin position="162"/>
        <end position="180"/>
    </location>
</feature>
<evidence type="ECO:0000256" key="1">
    <source>
        <dbReference type="ARBA" id="ARBA00004651"/>
    </source>
</evidence>
<dbReference type="GO" id="GO:0004984">
    <property type="term" value="F:olfactory receptor activity"/>
    <property type="evidence" value="ECO:0007669"/>
    <property type="project" value="InterPro"/>
</dbReference>
<dbReference type="GO" id="GO:0007165">
    <property type="term" value="P:signal transduction"/>
    <property type="evidence" value="ECO:0007669"/>
    <property type="project" value="UniProtKB-KW"/>
</dbReference>
<protein>
    <recommendedName>
        <fullName evidence="10">Odorant receptor</fullName>
    </recommendedName>
</protein>
<feature type="transmembrane region" description="Helical" evidence="10">
    <location>
        <begin position="121"/>
        <end position="142"/>
    </location>
</feature>
<organism evidence="11 12">
    <name type="scientific">Hermetia illucens</name>
    <name type="common">Black soldier fly</name>
    <dbReference type="NCBI Taxonomy" id="343691"/>
    <lineage>
        <taxon>Eukaryota</taxon>
        <taxon>Metazoa</taxon>
        <taxon>Ecdysozoa</taxon>
        <taxon>Arthropoda</taxon>
        <taxon>Hexapoda</taxon>
        <taxon>Insecta</taxon>
        <taxon>Pterygota</taxon>
        <taxon>Neoptera</taxon>
        <taxon>Endopterygota</taxon>
        <taxon>Diptera</taxon>
        <taxon>Brachycera</taxon>
        <taxon>Stratiomyomorpha</taxon>
        <taxon>Stratiomyidae</taxon>
        <taxon>Hermetiinae</taxon>
        <taxon>Hermetia</taxon>
    </lineage>
</organism>
<evidence type="ECO:0000256" key="10">
    <source>
        <dbReference type="RuleBase" id="RU351113"/>
    </source>
</evidence>
<keyword evidence="3 10" id="KW-0716">Sensory transduction</keyword>
<gene>
    <name evidence="11" type="ORF">HERILL_LOCUS10689</name>
</gene>
<evidence type="ECO:0000256" key="7">
    <source>
        <dbReference type="ARBA" id="ARBA00023136"/>
    </source>
</evidence>
<reference evidence="11 12" key="1">
    <citation type="submission" date="2020-11" db="EMBL/GenBank/DDBJ databases">
        <authorList>
            <person name="Wallbank WR R."/>
            <person name="Pardo Diaz C."/>
            <person name="Kozak K."/>
            <person name="Martin S."/>
            <person name="Jiggins C."/>
            <person name="Moest M."/>
            <person name="Warren A I."/>
            <person name="Generalovic N T."/>
            <person name="Byers J.R.P. K."/>
            <person name="Montejo-Kovacevich G."/>
            <person name="Yen C E."/>
        </authorList>
    </citation>
    <scope>NUCLEOTIDE SEQUENCE [LARGE SCALE GENOMIC DNA]</scope>
</reference>
<evidence type="ECO:0000313" key="11">
    <source>
        <dbReference type="EMBL" id="CAD7088027.1"/>
    </source>
</evidence>
<keyword evidence="8 10" id="KW-0675">Receptor</keyword>
<name>A0A7R8UVR9_HERIL</name>
<dbReference type="FunCoup" id="A0A7R8UVR9">
    <property type="interactions" value="37"/>
</dbReference>
<dbReference type="PANTHER" id="PTHR21137">
    <property type="entry name" value="ODORANT RECEPTOR"/>
    <property type="match status" value="1"/>
</dbReference>
<dbReference type="Proteomes" id="UP000594454">
    <property type="component" value="Chromosome 4"/>
</dbReference>
<keyword evidence="12" id="KW-1185">Reference proteome</keyword>
<keyword evidence="2" id="KW-1003">Cell membrane</keyword>
<keyword evidence="6 10" id="KW-1133">Transmembrane helix</keyword>
<keyword evidence="9 10" id="KW-0807">Transducer</keyword>